<name>A0A3N4PMQ0_9BACT</name>
<keyword evidence="2" id="KW-1185">Reference proteome</keyword>
<dbReference type="SUPFAM" id="SSF56059">
    <property type="entry name" value="Glutathione synthetase ATP-binding domain-like"/>
    <property type="match status" value="1"/>
</dbReference>
<accession>A0A3N4PMQ0</accession>
<dbReference type="OrthoDB" id="108192at2"/>
<evidence type="ECO:0000313" key="1">
    <source>
        <dbReference type="EMBL" id="RPE05597.1"/>
    </source>
</evidence>
<dbReference type="Proteomes" id="UP000278351">
    <property type="component" value="Unassembled WGS sequence"/>
</dbReference>
<proteinExistence type="predicted"/>
<evidence type="ECO:0000313" key="2">
    <source>
        <dbReference type="Proteomes" id="UP000278351"/>
    </source>
</evidence>
<protein>
    <recommendedName>
        <fullName evidence="3">Circularly permuted type 2 ATP-grasp protein</fullName>
    </recommendedName>
</protein>
<gene>
    <name evidence="1" type="ORF">EGT74_24785</name>
</gene>
<dbReference type="RefSeq" id="WP_123849242.1">
    <property type="nucleotide sequence ID" value="NZ_RPDH01000003.1"/>
</dbReference>
<reference evidence="1 2" key="1">
    <citation type="submission" date="2018-11" db="EMBL/GenBank/DDBJ databases">
        <title>Chitinophaga lutea sp.nov., isolate from arsenic contaminated soil.</title>
        <authorList>
            <person name="Zong Y."/>
        </authorList>
    </citation>
    <scope>NUCLEOTIDE SEQUENCE [LARGE SCALE GENOMIC DNA]</scope>
    <source>
        <strain evidence="1 2">ZY74</strain>
    </source>
</reference>
<organism evidence="1 2">
    <name type="scientific">Chitinophaga lutea</name>
    <dbReference type="NCBI Taxonomy" id="2488634"/>
    <lineage>
        <taxon>Bacteria</taxon>
        <taxon>Pseudomonadati</taxon>
        <taxon>Bacteroidota</taxon>
        <taxon>Chitinophagia</taxon>
        <taxon>Chitinophagales</taxon>
        <taxon>Chitinophagaceae</taxon>
        <taxon>Chitinophaga</taxon>
    </lineage>
</organism>
<sequence>MIPSVRQAYNQQFSTARYNALLQGLTAETGITPDFRVAETPVFVPRALQQQLIDAGNAINALIMRPDFRELTEAAIPKQQLVPKEDAHPHFIIIDFAVTRQENGELAPQLIELQGFPSLFGFQELLARHYRRYMDVPPGMNNFGSGLDARGYADLLRRTIVAGHNPENVILLEVLPQQQKTLIDFVCTGNMLGIPTVCLSDLVQDGKKLFYRRNGQLVPVHRIYNRMIADDVEANRARLGDTVNFQHELDVEWAPHPNWYYRISKYLLPHVQGPFAPKAWFLHEIPVLPQDLHNYVLKPLFSFAGQGVIIDPTPEDADRITDPENWILQQKVDYAPAIATPTGLAKCEIRLMYCWPDDAPAPILAHNLARLSKGRMIGVNFNRDHDWVGGSSCFFE</sequence>
<dbReference type="AlphaFoldDB" id="A0A3N4PMQ0"/>
<evidence type="ECO:0008006" key="3">
    <source>
        <dbReference type="Google" id="ProtNLM"/>
    </source>
</evidence>
<comment type="caution">
    <text evidence="1">The sequence shown here is derived from an EMBL/GenBank/DDBJ whole genome shotgun (WGS) entry which is preliminary data.</text>
</comment>
<dbReference type="EMBL" id="RPDH01000003">
    <property type="protein sequence ID" value="RPE05597.1"/>
    <property type="molecule type" value="Genomic_DNA"/>
</dbReference>